<keyword evidence="1" id="KW-0812">Transmembrane</keyword>
<accession>A0A443RE24</accession>
<protein>
    <submittedName>
        <fullName evidence="3">Motile sperm domain-containing protein 2-like protein</fullName>
    </submittedName>
</protein>
<feature type="transmembrane region" description="Helical" evidence="1">
    <location>
        <begin position="191"/>
        <end position="211"/>
    </location>
</feature>
<dbReference type="InterPro" id="IPR036273">
    <property type="entry name" value="CRAL/TRIO_N_dom_sf"/>
</dbReference>
<proteinExistence type="predicted"/>
<dbReference type="EMBL" id="NCKU01000963">
    <property type="protein sequence ID" value="RWS13518.1"/>
    <property type="molecule type" value="Genomic_DNA"/>
</dbReference>
<dbReference type="SUPFAM" id="SSF46938">
    <property type="entry name" value="CRAL/TRIO N-terminal domain"/>
    <property type="match status" value="1"/>
</dbReference>
<dbReference type="SUPFAM" id="SSF52087">
    <property type="entry name" value="CRAL/TRIO domain"/>
    <property type="match status" value="1"/>
</dbReference>
<evidence type="ECO:0000313" key="4">
    <source>
        <dbReference type="Proteomes" id="UP000285301"/>
    </source>
</evidence>
<name>A0A443RE24_9ACAR</name>
<organism evidence="3 4">
    <name type="scientific">Dinothrombium tinctorium</name>
    <dbReference type="NCBI Taxonomy" id="1965070"/>
    <lineage>
        <taxon>Eukaryota</taxon>
        <taxon>Metazoa</taxon>
        <taxon>Ecdysozoa</taxon>
        <taxon>Arthropoda</taxon>
        <taxon>Chelicerata</taxon>
        <taxon>Arachnida</taxon>
        <taxon>Acari</taxon>
        <taxon>Acariformes</taxon>
        <taxon>Trombidiformes</taxon>
        <taxon>Prostigmata</taxon>
        <taxon>Anystina</taxon>
        <taxon>Parasitengona</taxon>
        <taxon>Trombidioidea</taxon>
        <taxon>Trombidiidae</taxon>
        <taxon>Dinothrombium</taxon>
    </lineage>
</organism>
<dbReference type="PANTHER" id="PTHR46384:SF1">
    <property type="entry name" value="MOTILE SPERM DOMAIN-CONTAINING PROTEIN 2"/>
    <property type="match status" value="1"/>
</dbReference>
<dbReference type="PROSITE" id="PS50191">
    <property type="entry name" value="CRAL_TRIO"/>
    <property type="match status" value="1"/>
</dbReference>
<dbReference type="GO" id="GO:0012505">
    <property type="term" value="C:endomembrane system"/>
    <property type="evidence" value="ECO:0007669"/>
    <property type="project" value="TreeGrafter"/>
</dbReference>
<dbReference type="InterPro" id="IPR036865">
    <property type="entry name" value="CRAL-TRIO_dom_sf"/>
</dbReference>
<dbReference type="Gene3D" id="3.40.525.10">
    <property type="entry name" value="CRAL-TRIO lipid binding domain"/>
    <property type="match status" value="1"/>
</dbReference>
<evidence type="ECO:0000256" key="1">
    <source>
        <dbReference type="SAM" id="Phobius"/>
    </source>
</evidence>
<evidence type="ECO:0000259" key="2">
    <source>
        <dbReference type="PROSITE" id="PS50191"/>
    </source>
</evidence>
<dbReference type="GO" id="GO:0140284">
    <property type="term" value="C:endoplasmic reticulum-endosome membrane contact site"/>
    <property type="evidence" value="ECO:0007669"/>
    <property type="project" value="TreeGrafter"/>
</dbReference>
<dbReference type="OrthoDB" id="75724at2759"/>
<comment type="caution">
    <text evidence="3">The sequence shown here is derived from an EMBL/GenBank/DDBJ whole genome shotgun (WGS) entry which is preliminary data.</text>
</comment>
<gene>
    <name evidence="3" type="ORF">B4U79_12375</name>
</gene>
<feature type="domain" description="CRAL-TRIO" evidence="2">
    <location>
        <begin position="91"/>
        <end position="248"/>
    </location>
</feature>
<dbReference type="SMART" id="SM00516">
    <property type="entry name" value="SEC14"/>
    <property type="match status" value="1"/>
</dbReference>
<dbReference type="Proteomes" id="UP000285301">
    <property type="component" value="Unassembled WGS sequence"/>
</dbReference>
<dbReference type="PANTHER" id="PTHR46384">
    <property type="entry name" value="MOTILE SPERM DOMAIN-CONTAINING PROTEIN 2"/>
    <property type="match status" value="1"/>
</dbReference>
<reference evidence="3 4" key="1">
    <citation type="journal article" date="2018" name="Gigascience">
        <title>Genomes of trombidid mites reveal novel predicted allergens and laterally-transferred genes associated with secondary metabolism.</title>
        <authorList>
            <person name="Dong X."/>
            <person name="Chaisiri K."/>
            <person name="Xia D."/>
            <person name="Armstrong S.D."/>
            <person name="Fang Y."/>
            <person name="Donnelly M.J."/>
            <person name="Kadowaki T."/>
            <person name="McGarry J.W."/>
            <person name="Darby A.C."/>
            <person name="Makepeace B.L."/>
        </authorList>
    </citation>
    <scope>NUCLEOTIDE SEQUENCE [LARGE SCALE GENOMIC DNA]</scope>
    <source>
        <strain evidence="3">UoL-WK</strain>
    </source>
</reference>
<evidence type="ECO:0000313" key="3">
    <source>
        <dbReference type="EMBL" id="RWS13518.1"/>
    </source>
</evidence>
<sequence>MSKLNGNRKVDKNEPIATPEMIREVREKFLEDYKANADLYESVDIEKIKQNDFYVRRYINYLNQGPEKGLEQMKKAYRWRKEFNLNHFDQLTVPKEMYQLGALFTYPPDKNGDLLLYVRGKMHRKIELVADRIKHYFAYHVNKLDEKAGREYGWSIIIDATDTGYANADLNMLLFVFETLRTAFPNGIKYFIIYGLPWILNAFATFVLQLLPSNALSKIRFFDKQQLFAFVDEANLPDFLGGTCKEVYRRVPKEAKDIYSLAEEEGLTREETDKLLKPSLKYIDNVNFVWVDHI</sequence>
<dbReference type="CDD" id="cd00170">
    <property type="entry name" value="SEC14"/>
    <property type="match status" value="1"/>
</dbReference>
<keyword evidence="4" id="KW-1185">Reference proteome</keyword>
<keyword evidence="1" id="KW-0472">Membrane</keyword>
<dbReference type="InterPro" id="IPR053012">
    <property type="entry name" value="ER-organelle_contact"/>
</dbReference>
<keyword evidence="1" id="KW-1133">Transmembrane helix</keyword>
<dbReference type="Pfam" id="PF00650">
    <property type="entry name" value="CRAL_TRIO"/>
    <property type="match status" value="1"/>
</dbReference>
<dbReference type="AlphaFoldDB" id="A0A443RE24"/>
<dbReference type="InterPro" id="IPR001251">
    <property type="entry name" value="CRAL-TRIO_dom"/>
</dbReference>